<feature type="compositionally biased region" description="Low complexity" evidence="1">
    <location>
        <begin position="390"/>
        <end position="401"/>
    </location>
</feature>
<feature type="region of interest" description="Disordered" evidence="1">
    <location>
        <begin position="44"/>
        <end position="195"/>
    </location>
</feature>
<feature type="region of interest" description="Disordered" evidence="1">
    <location>
        <begin position="476"/>
        <end position="549"/>
    </location>
</feature>
<feature type="region of interest" description="Disordered" evidence="1">
    <location>
        <begin position="353"/>
        <end position="459"/>
    </location>
</feature>
<evidence type="ECO:0000313" key="6">
    <source>
        <dbReference type="WBParaSite" id="HDID_0000234401-mRNA-1"/>
    </source>
</evidence>
<feature type="compositionally biased region" description="Polar residues" evidence="1">
    <location>
        <begin position="363"/>
        <end position="379"/>
    </location>
</feature>
<dbReference type="Proteomes" id="UP000321570">
    <property type="component" value="Unassembled WGS sequence"/>
</dbReference>
<evidence type="ECO:0000313" key="5">
    <source>
        <dbReference type="Proteomes" id="UP000321570"/>
    </source>
</evidence>
<feature type="compositionally biased region" description="Polar residues" evidence="1">
    <location>
        <begin position="939"/>
        <end position="955"/>
    </location>
</feature>
<reference evidence="6" key="1">
    <citation type="submission" date="2017-02" db="UniProtKB">
        <authorList>
            <consortium name="WormBaseParasite"/>
        </authorList>
    </citation>
    <scope>IDENTIFICATION</scope>
</reference>
<dbReference type="WBParaSite" id="HDID_0000234401-mRNA-1">
    <property type="protein sequence ID" value="HDID_0000234401-mRNA-1"/>
    <property type="gene ID" value="HDID_0000234401"/>
</dbReference>
<accession>A0A0R3SCM1</accession>
<feature type="region of interest" description="Disordered" evidence="1">
    <location>
        <begin position="1075"/>
        <end position="1094"/>
    </location>
</feature>
<name>A0A0R3SCM1_HYMDI</name>
<feature type="compositionally biased region" description="Basic and acidic residues" evidence="1">
    <location>
        <begin position="1026"/>
        <end position="1035"/>
    </location>
</feature>
<feature type="region of interest" description="Disordered" evidence="1">
    <location>
        <begin position="921"/>
        <end position="958"/>
    </location>
</feature>
<organism evidence="6">
    <name type="scientific">Hymenolepis diminuta</name>
    <name type="common">Rat tapeworm</name>
    <dbReference type="NCBI Taxonomy" id="6216"/>
    <lineage>
        <taxon>Eukaryota</taxon>
        <taxon>Metazoa</taxon>
        <taxon>Spiralia</taxon>
        <taxon>Lophotrochozoa</taxon>
        <taxon>Platyhelminthes</taxon>
        <taxon>Cestoda</taxon>
        <taxon>Eucestoda</taxon>
        <taxon>Cyclophyllidea</taxon>
        <taxon>Hymenolepididae</taxon>
        <taxon>Hymenolepis</taxon>
    </lineage>
</organism>
<dbReference type="EMBL" id="CABIJS010000044">
    <property type="protein sequence ID" value="VUZ40940.1"/>
    <property type="molecule type" value="Genomic_DNA"/>
</dbReference>
<dbReference type="OrthoDB" id="10677295at2759"/>
<feature type="compositionally biased region" description="Polar residues" evidence="1">
    <location>
        <begin position="59"/>
        <end position="69"/>
    </location>
</feature>
<feature type="compositionally biased region" description="Basic and acidic residues" evidence="1">
    <location>
        <begin position="701"/>
        <end position="714"/>
    </location>
</feature>
<feature type="compositionally biased region" description="Polar residues" evidence="1">
    <location>
        <begin position="486"/>
        <end position="497"/>
    </location>
</feature>
<dbReference type="Proteomes" id="UP000274504">
    <property type="component" value="Unassembled WGS sequence"/>
</dbReference>
<feature type="compositionally biased region" description="Low complexity" evidence="1">
    <location>
        <begin position="1123"/>
        <end position="1133"/>
    </location>
</feature>
<keyword evidence="5" id="KW-1185">Reference proteome</keyword>
<feature type="compositionally biased region" description="Basic and acidic residues" evidence="1">
    <location>
        <begin position="498"/>
        <end position="510"/>
    </location>
</feature>
<evidence type="ECO:0000256" key="1">
    <source>
        <dbReference type="SAM" id="MobiDB-lite"/>
    </source>
</evidence>
<feature type="region of interest" description="Disordered" evidence="1">
    <location>
        <begin position="238"/>
        <end position="282"/>
    </location>
</feature>
<protein>
    <submittedName>
        <fullName evidence="6">Tetratricopeptide repeat protein 6</fullName>
    </submittedName>
</protein>
<evidence type="ECO:0000313" key="2">
    <source>
        <dbReference type="EMBL" id="VDL19806.1"/>
    </source>
</evidence>
<dbReference type="EMBL" id="UYSG01000562">
    <property type="protein sequence ID" value="VDL19806.1"/>
    <property type="molecule type" value="Genomic_DNA"/>
</dbReference>
<feature type="compositionally biased region" description="Basic and acidic residues" evidence="1">
    <location>
        <begin position="91"/>
        <end position="101"/>
    </location>
</feature>
<feature type="compositionally biased region" description="Basic and acidic residues" evidence="1">
    <location>
        <begin position="667"/>
        <end position="683"/>
    </location>
</feature>
<evidence type="ECO:0000313" key="3">
    <source>
        <dbReference type="EMBL" id="VUZ40940.1"/>
    </source>
</evidence>
<feature type="region of interest" description="Disordered" evidence="1">
    <location>
        <begin position="1114"/>
        <end position="1133"/>
    </location>
</feature>
<dbReference type="AlphaFoldDB" id="A0A0R3SCM1"/>
<gene>
    <name evidence="2" type="ORF">HDID_LOCUS2345</name>
    <name evidence="3" type="ORF">WMSIL1_LOCUS1753</name>
</gene>
<evidence type="ECO:0000313" key="4">
    <source>
        <dbReference type="Proteomes" id="UP000274504"/>
    </source>
</evidence>
<feature type="compositionally biased region" description="Polar residues" evidence="1">
    <location>
        <begin position="442"/>
        <end position="458"/>
    </location>
</feature>
<feature type="compositionally biased region" description="Polar residues" evidence="1">
    <location>
        <begin position="182"/>
        <end position="192"/>
    </location>
</feature>
<feature type="compositionally biased region" description="Polar residues" evidence="1">
    <location>
        <begin position="515"/>
        <end position="538"/>
    </location>
</feature>
<feature type="compositionally biased region" description="Polar residues" evidence="1">
    <location>
        <begin position="688"/>
        <end position="700"/>
    </location>
</feature>
<reference evidence="3 5" key="3">
    <citation type="submission" date="2019-07" db="EMBL/GenBank/DDBJ databases">
        <authorList>
            <person name="Jastrzebski P J."/>
            <person name="Paukszto L."/>
            <person name="Jastrzebski P J."/>
        </authorList>
    </citation>
    <scope>NUCLEOTIDE SEQUENCE [LARGE SCALE GENOMIC DNA]</scope>
    <source>
        <strain evidence="3 5">WMS-il1</strain>
    </source>
</reference>
<feature type="compositionally biased region" description="Basic and acidic residues" evidence="1">
    <location>
        <begin position="643"/>
        <end position="656"/>
    </location>
</feature>
<feature type="compositionally biased region" description="Basic and acidic residues" evidence="1">
    <location>
        <begin position="117"/>
        <end position="169"/>
    </location>
</feature>
<feature type="compositionally biased region" description="Basic and acidic residues" evidence="1">
    <location>
        <begin position="238"/>
        <end position="266"/>
    </location>
</feature>
<feature type="region of interest" description="Disordered" evidence="1">
    <location>
        <begin position="1001"/>
        <end position="1035"/>
    </location>
</feature>
<sequence>MRNAIKKRNKHPKSQQELTQSLIELTRQLDPELAQCYEYYEKVSGNESTPARKPPHLPRTSTNQSRNPTRSPPKAITAPKTVFKPPPKPITRLEAKLKPTTDSEPIWNLQKTFGRNSKIEKPAPKPKLEEKKELAKDPRSKSNTRSARESEGKPKVLEEFKSKSVKESAPEESSETPERSDLIQQPSTNSKTILLEAPDIESKKLMEYFHHFLPQVDPETASCFEKCEASIAVEDLDLKQRSKSDSIQEDANESKPKQASEQESKSQAESAISPKPEFEYNPKSKCEYNADLIVPKQEFPVVTESICYAEPKQMSIAKEDVKPDMQPFFLLDQVPDTTKTVGTTLLAMTQNSEMRPDLEVKSSRPSISNTGSVQIPTQELKSEAKPEMHSSSSKKTLLKSTNTEGSELKVKQESILKTTPATKTEAILKLPVSESQTEKNDGTNSLPVSEYLPTSTGSKPMITAAKSQILLKFLPIPNTKDKSEADTVTVTENTPKSTDSEHKRTLKSEEELNSDSDAVSDQFMPQKSKPQTKSNPDSETMPKYSSVKPSLKPKFEFTVLETKLNPNTEKQPDTKAIEAPKIISKLYESNGQEEKSHTKSTTVPKKIFNSPIILMPPSGQNSQDVKHGIKIANASDDVFNPTHSHEEKIKTEDNIRIRSASGAESDTNEKSIPESENKLEEKLASISEPDNPQKSSSDSTLKPKDMHIPKPDLKPVVKSVPETLLKLVPSTIRKKELNSVFQSKKKSPFAPKTHDVLKFFKEVIQQLDPEMAQSFEKYEEKIRDKVGESDFKSIPKLTPENILKRTPQIVESKLISEPKQVIKSAPIPNHSYKPPLKTEETISKILTESKPILQPKSQIKPLSSTKNVELMKVYRNLVLSLDPELGKCVERCEALISDENARTVSPIPATKPISFLKSELKSKRAPSLQTKKEIDSNAAPVSSSIAKPEPTTSINPKVVPKTEIMQAVKPESMSQDGIKCLQQLLNRCNPKMAKCMENCNESTTSGIQKSPPKPQPSSVSKPTVKPKTEVKTQPEQDTKLFVLRCSNQEHLLKSFQSHLEKFDPEMARCFVNSKAKLDSKSKPSDRSSPNVNSNKNLPRILQLLLIYPEVTKSEKSGPKEVKPNLLSPPLLKSSTDSNHHDIIKYFRLLHKFDPEMAKSFNKFERSQSEAKSEAKSPWNSNFEHQEMIKYFRLFLQKFDPEAAKSFDKGK</sequence>
<feature type="region of interest" description="Disordered" evidence="1">
    <location>
        <begin position="634"/>
        <end position="714"/>
    </location>
</feature>
<reference evidence="2 4" key="2">
    <citation type="submission" date="2018-11" db="EMBL/GenBank/DDBJ databases">
        <authorList>
            <consortium name="Pathogen Informatics"/>
        </authorList>
    </citation>
    <scope>NUCLEOTIDE SEQUENCE [LARGE SCALE GENOMIC DNA]</scope>
</reference>
<proteinExistence type="predicted"/>
<feature type="compositionally biased region" description="Low complexity" evidence="1">
    <location>
        <begin position="1016"/>
        <end position="1025"/>
    </location>
</feature>
<feature type="compositionally biased region" description="Basic and acidic residues" evidence="1">
    <location>
        <begin position="1075"/>
        <end position="1085"/>
    </location>
</feature>